<evidence type="ECO:0000259" key="3">
    <source>
        <dbReference type="Pfam" id="PF08308"/>
    </source>
</evidence>
<keyword evidence="5" id="KW-1185">Reference proteome</keyword>
<keyword evidence="2" id="KW-0472">Membrane</keyword>
<feature type="domain" description="PEGA" evidence="3">
    <location>
        <begin position="313"/>
        <end position="378"/>
    </location>
</feature>
<evidence type="ECO:0000313" key="4">
    <source>
        <dbReference type="EMBL" id="MBN8231415.1"/>
    </source>
</evidence>
<dbReference type="EMBL" id="JAFIMU010000009">
    <property type="protein sequence ID" value="MBN8231415.1"/>
    <property type="molecule type" value="Genomic_DNA"/>
</dbReference>
<feature type="region of interest" description="Disordered" evidence="1">
    <location>
        <begin position="1"/>
        <end position="41"/>
    </location>
</feature>
<feature type="compositionally biased region" description="Low complexity" evidence="1">
    <location>
        <begin position="1"/>
        <end position="18"/>
    </location>
</feature>
<feature type="region of interest" description="Disordered" evidence="1">
    <location>
        <begin position="77"/>
        <end position="136"/>
    </location>
</feature>
<feature type="transmembrane region" description="Helical" evidence="2">
    <location>
        <begin position="503"/>
        <end position="522"/>
    </location>
</feature>
<keyword evidence="2" id="KW-1133">Transmembrane helix</keyword>
<evidence type="ECO:0000313" key="5">
    <source>
        <dbReference type="Proteomes" id="UP000664052"/>
    </source>
</evidence>
<accession>A0ABS3DJC2</accession>
<organism evidence="4 5">
    <name type="scientific">Corallococcus macrosporus</name>
    <dbReference type="NCBI Taxonomy" id="35"/>
    <lineage>
        <taxon>Bacteria</taxon>
        <taxon>Pseudomonadati</taxon>
        <taxon>Myxococcota</taxon>
        <taxon>Myxococcia</taxon>
        <taxon>Myxococcales</taxon>
        <taxon>Cystobacterineae</taxon>
        <taxon>Myxococcaceae</taxon>
        <taxon>Corallococcus</taxon>
    </lineage>
</organism>
<evidence type="ECO:0000256" key="1">
    <source>
        <dbReference type="SAM" id="MobiDB-lite"/>
    </source>
</evidence>
<feature type="compositionally biased region" description="Basic residues" evidence="1">
    <location>
        <begin position="80"/>
        <end position="92"/>
    </location>
</feature>
<reference evidence="4 5" key="1">
    <citation type="submission" date="2021-02" db="EMBL/GenBank/DDBJ databases">
        <title>De Novo genome assembly of isolated myxobacteria.</title>
        <authorList>
            <person name="Stevens D.C."/>
        </authorList>
    </citation>
    <scope>NUCLEOTIDE SEQUENCE [LARGE SCALE GENOMIC DNA]</scope>
    <source>
        <strain evidence="4 5">ATCC 29039</strain>
    </source>
</reference>
<dbReference type="Proteomes" id="UP000664052">
    <property type="component" value="Unassembled WGS sequence"/>
</dbReference>
<dbReference type="Pfam" id="PF08308">
    <property type="entry name" value="PEGA"/>
    <property type="match status" value="1"/>
</dbReference>
<sequence>MSRRVTSSSPSRPAKSRSWTSEKAGVPAHPGRARFRPGCSIGLPPRRSASIRRIVNTARLALTVALACVLSAPAADAATKRKSAAKKKRPAATKKVPAPVPEETFTPPDEVAPVSDAPVAPKAAAPAPAPAAPAKPNLPKMADVPAAVVRAAPSNAVAIFGVARQPAATDSAAKLEDTLTRKLGTAGDIQFVDLATAFPPPEPQGNPKGDALFDEGRAAYDNLDPDTAAVKFKAAADAYVQRPGDLRPEKLGETYLFQGASQLLNGDVAGAKAAFTNALLAEPSLRPDAGLFGQDVQRVFAEAQTELNAQPQGTLVVNSQPQGARVLVRGREVGVTPLAGAKLAPGHYPVQVVLPGYAPFAAYTEVKPSAPTELKTKLASAPGLSALRDAAAKAGTEAAFDADGVPPEVGAIGERLNARYVVLAASFQDKKGRLHGEVQAWDLRTKNRLRGVEVDFGKRDGKGSADAAADQLHTFLAGAALPQNRKEQKDSVSSSDSVLRKPWFWAAAAGVAAVTAGVVYVATTDRGGGYNPVNGFPGGISF</sequence>
<protein>
    <submittedName>
        <fullName evidence="4">PEGA domain-containing protein</fullName>
    </submittedName>
</protein>
<keyword evidence="2" id="KW-0812">Transmembrane</keyword>
<dbReference type="InterPro" id="IPR013229">
    <property type="entry name" value="PEGA"/>
</dbReference>
<comment type="caution">
    <text evidence="4">The sequence shown here is derived from an EMBL/GenBank/DDBJ whole genome shotgun (WGS) entry which is preliminary data.</text>
</comment>
<name>A0ABS3DJC2_9BACT</name>
<gene>
    <name evidence="4" type="ORF">JYK02_28275</name>
</gene>
<feature type="compositionally biased region" description="Low complexity" evidence="1">
    <location>
        <begin position="107"/>
        <end position="126"/>
    </location>
</feature>
<evidence type="ECO:0000256" key="2">
    <source>
        <dbReference type="SAM" id="Phobius"/>
    </source>
</evidence>
<proteinExistence type="predicted"/>